<evidence type="ECO:0000313" key="1">
    <source>
        <dbReference type="EMBL" id="ELQ33690.1"/>
    </source>
</evidence>
<proteinExistence type="predicted"/>
<dbReference type="AlphaFoldDB" id="A0AA97NP21"/>
<accession>A0AA97NP21</accession>
<gene>
    <name evidence="1" type="ORF">OOU_Y34scaffold00902g6</name>
</gene>
<dbReference type="Proteomes" id="UP000011086">
    <property type="component" value="Unassembled WGS sequence"/>
</dbReference>
<dbReference type="EMBL" id="JH793623">
    <property type="protein sequence ID" value="ELQ33690.1"/>
    <property type="molecule type" value="Genomic_DNA"/>
</dbReference>
<organism evidence="1">
    <name type="scientific">Pyricularia oryzae (strain Y34)</name>
    <name type="common">Rice blast fungus</name>
    <name type="synonym">Magnaporthe oryzae</name>
    <dbReference type="NCBI Taxonomy" id="1143189"/>
    <lineage>
        <taxon>Eukaryota</taxon>
        <taxon>Fungi</taxon>
        <taxon>Dikarya</taxon>
        <taxon>Ascomycota</taxon>
        <taxon>Pezizomycotina</taxon>
        <taxon>Sordariomycetes</taxon>
        <taxon>Sordariomycetidae</taxon>
        <taxon>Magnaporthales</taxon>
        <taxon>Pyriculariaceae</taxon>
        <taxon>Pyricularia</taxon>
    </lineage>
</organism>
<sequence length="83" mass="9271">MLEINILFACTVRAQGEQCANPLSNGQKRRNSKYYVRGCIAGLTQGWPRKKRALESNQLYGGLARMGRIYLVALIPNTSNLTL</sequence>
<name>A0AA97NP21_PYRO3</name>
<protein>
    <submittedName>
        <fullName evidence="1">Uncharacterized protein</fullName>
    </submittedName>
</protein>
<reference evidence="1" key="1">
    <citation type="journal article" date="2012" name="PLoS Genet.">
        <title>Comparative analysis of the genomes of two field isolates of the rice blast fungus Magnaporthe oryzae.</title>
        <authorList>
            <person name="Xue M."/>
            <person name="Yang J."/>
            <person name="Li Z."/>
            <person name="Hu S."/>
            <person name="Yao N."/>
            <person name="Dean R.A."/>
            <person name="Zhao W."/>
            <person name="Shen M."/>
            <person name="Zhang H."/>
            <person name="Li C."/>
            <person name="Liu L."/>
            <person name="Cao L."/>
            <person name="Xu X."/>
            <person name="Xing Y."/>
            <person name="Hsiang T."/>
            <person name="Zhang Z."/>
            <person name="Xu J.R."/>
            <person name="Peng Y.L."/>
        </authorList>
    </citation>
    <scope>NUCLEOTIDE SEQUENCE</scope>
    <source>
        <strain evidence="1">Y34</strain>
    </source>
</reference>